<accession>A0ABD2ZYY1</accession>
<dbReference type="EMBL" id="JBJUIK010000006">
    <property type="protein sequence ID" value="KAL3524661.1"/>
    <property type="molecule type" value="Genomic_DNA"/>
</dbReference>
<evidence type="ECO:0000313" key="2">
    <source>
        <dbReference type="Proteomes" id="UP001630127"/>
    </source>
</evidence>
<evidence type="ECO:0000313" key="1">
    <source>
        <dbReference type="EMBL" id="KAL3524661.1"/>
    </source>
</evidence>
<gene>
    <name evidence="1" type="ORF">ACH5RR_013033</name>
</gene>
<sequence>MQRRRAKIPGPGHVIDLTTILLNEGEMRPDLVLPLLVSPRLPLFKHALNPRLSSCPASKNDYLSLIDGDVGGKIPGEGGLHSSVTYVLSGEFLFSLIK</sequence>
<proteinExistence type="predicted"/>
<organism evidence="1 2">
    <name type="scientific">Cinchona calisaya</name>
    <dbReference type="NCBI Taxonomy" id="153742"/>
    <lineage>
        <taxon>Eukaryota</taxon>
        <taxon>Viridiplantae</taxon>
        <taxon>Streptophyta</taxon>
        <taxon>Embryophyta</taxon>
        <taxon>Tracheophyta</taxon>
        <taxon>Spermatophyta</taxon>
        <taxon>Magnoliopsida</taxon>
        <taxon>eudicotyledons</taxon>
        <taxon>Gunneridae</taxon>
        <taxon>Pentapetalae</taxon>
        <taxon>asterids</taxon>
        <taxon>lamiids</taxon>
        <taxon>Gentianales</taxon>
        <taxon>Rubiaceae</taxon>
        <taxon>Cinchonoideae</taxon>
        <taxon>Cinchoneae</taxon>
        <taxon>Cinchona</taxon>
    </lineage>
</organism>
<protein>
    <submittedName>
        <fullName evidence="1">Uncharacterized protein</fullName>
    </submittedName>
</protein>
<dbReference type="Proteomes" id="UP001630127">
    <property type="component" value="Unassembled WGS sequence"/>
</dbReference>
<reference evidence="1 2" key="1">
    <citation type="submission" date="2024-11" db="EMBL/GenBank/DDBJ databases">
        <title>A near-complete genome assembly of Cinchona calisaya.</title>
        <authorList>
            <person name="Lian D.C."/>
            <person name="Zhao X.W."/>
            <person name="Wei L."/>
        </authorList>
    </citation>
    <scope>NUCLEOTIDE SEQUENCE [LARGE SCALE GENOMIC DNA]</scope>
    <source>
        <tissue evidence="1">Nenye</tissue>
    </source>
</reference>
<keyword evidence="2" id="KW-1185">Reference proteome</keyword>
<name>A0ABD2ZYY1_9GENT</name>
<comment type="caution">
    <text evidence="1">The sequence shown here is derived from an EMBL/GenBank/DDBJ whole genome shotgun (WGS) entry which is preliminary data.</text>
</comment>
<dbReference type="AlphaFoldDB" id="A0ABD2ZYY1"/>